<gene>
    <name evidence="1" type="ORF">F2Q68_00045751</name>
</gene>
<dbReference type="AlphaFoldDB" id="A0A8S9LPM2"/>
<accession>A0A8S9LPM2</accession>
<proteinExistence type="predicted"/>
<name>A0A8S9LPM2_BRACR</name>
<comment type="caution">
    <text evidence="1">The sequence shown here is derived from an EMBL/GenBank/DDBJ whole genome shotgun (WGS) entry which is preliminary data.</text>
</comment>
<protein>
    <submittedName>
        <fullName evidence="1">Uncharacterized protein</fullName>
    </submittedName>
</protein>
<evidence type="ECO:0000313" key="1">
    <source>
        <dbReference type="EMBL" id="KAF2608027.1"/>
    </source>
</evidence>
<dbReference type="Proteomes" id="UP000712281">
    <property type="component" value="Unassembled WGS sequence"/>
</dbReference>
<evidence type="ECO:0000313" key="2">
    <source>
        <dbReference type="Proteomes" id="UP000712281"/>
    </source>
</evidence>
<dbReference type="EMBL" id="QGKW02000276">
    <property type="protein sequence ID" value="KAF2608027.1"/>
    <property type="molecule type" value="Genomic_DNA"/>
</dbReference>
<organism evidence="1 2">
    <name type="scientific">Brassica cretica</name>
    <name type="common">Mustard</name>
    <dbReference type="NCBI Taxonomy" id="69181"/>
    <lineage>
        <taxon>Eukaryota</taxon>
        <taxon>Viridiplantae</taxon>
        <taxon>Streptophyta</taxon>
        <taxon>Embryophyta</taxon>
        <taxon>Tracheophyta</taxon>
        <taxon>Spermatophyta</taxon>
        <taxon>Magnoliopsida</taxon>
        <taxon>eudicotyledons</taxon>
        <taxon>Gunneridae</taxon>
        <taxon>Pentapetalae</taxon>
        <taxon>rosids</taxon>
        <taxon>malvids</taxon>
        <taxon>Brassicales</taxon>
        <taxon>Brassicaceae</taxon>
        <taxon>Brassiceae</taxon>
        <taxon>Brassica</taxon>
    </lineage>
</organism>
<reference evidence="1" key="1">
    <citation type="submission" date="2019-12" db="EMBL/GenBank/DDBJ databases">
        <title>Genome sequencing and annotation of Brassica cretica.</title>
        <authorList>
            <person name="Studholme D.J."/>
            <person name="Sarris P.F."/>
        </authorList>
    </citation>
    <scope>NUCLEOTIDE SEQUENCE</scope>
    <source>
        <strain evidence="1">PFS-001/15</strain>
        <tissue evidence="1">Leaf</tissue>
    </source>
</reference>
<sequence length="90" mass="10257">MYIRMLQVNIIRRGRRYIRLFNSLVLNSVRQSYWKEVLISRLRRFDKLKAKAEKVGEAIPLDDASVDAVVATLALCSVSRGGPTYRESGA</sequence>